<keyword evidence="3" id="KW-1185">Reference proteome</keyword>
<sequence length="71" mass="8404">MESDPDYKSLLSKLERDYRIKINEFLEIHPVSNKITTTIDDMSYESPITMQHPSSKPHDRQKQLLSTNFHQ</sequence>
<organism evidence="2 3">
    <name type="scientific">Trichostrongylus colubriformis</name>
    <name type="common">Black scour worm</name>
    <dbReference type="NCBI Taxonomy" id="6319"/>
    <lineage>
        <taxon>Eukaryota</taxon>
        <taxon>Metazoa</taxon>
        <taxon>Ecdysozoa</taxon>
        <taxon>Nematoda</taxon>
        <taxon>Chromadorea</taxon>
        <taxon>Rhabditida</taxon>
        <taxon>Rhabditina</taxon>
        <taxon>Rhabditomorpha</taxon>
        <taxon>Strongyloidea</taxon>
        <taxon>Trichostrongylidae</taxon>
        <taxon>Trichostrongylus</taxon>
    </lineage>
</organism>
<reference evidence="2 3" key="1">
    <citation type="submission" date="2019-10" db="EMBL/GenBank/DDBJ databases">
        <title>Assembly and Annotation for the nematode Trichostrongylus colubriformis.</title>
        <authorList>
            <person name="Martin J."/>
        </authorList>
    </citation>
    <scope>NUCLEOTIDE SEQUENCE [LARGE SCALE GENOMIC DNA]</scope>
    <source>
        <strain evidence="2">G859</strain>
        <tissue evidence="2">Whole worm</tissue>
    </source>
</reference>
<comment type="caution">
    <text evidence="2">The sequence shown here is derived from an EMBL/GenBank/DDBJ whole genome shotgun (WGS) entry which is preliminary data.</text>
</comment>
<feature type="region of interest" description="Disordered" evidence="1">
    <location>
        <begin position="46"/>
        <end position="71"/>
    </location>
</feature>
<proteinExistence type="predicted"/>
<accession>A0AAN8IHB8</accession>
<evidence type="ECO:0000313" key="2">
    <source>
        <dbReference type="EMBL" id="KAK5969377.1"/>
    </source>
</evidence>
<dbReference type="EMBL" id="WIXE01020220">
    <property type="protein sequence ID" value="KAK5969377.1"/>
    <property type="molecule type" value="Genomic_DNA"/>
</dbReference>
<evidence type="ECO:0000256" key="1">
    <source>
        <dbReference type="SAM" id="MobiDB-lite"/>
    </source>
</evidence>
<gene>
    <name evidence="2" type="ORF">GCK32_021489</name>
</gene>
<dbReference type="AlphaFoldDB" id="A0AAN8IHB8"/>
<name>A0AAN8IHB8_TRICO</name>
<protein>
    <submittedName>
        <fullName evidence="2">Uncharacterized protein</fullName>
    </submittedName>
</protein>
<dbReference type="Proteomes" id="UP001331761">
    <property type="component" value="Unassembled WGS sequence"/>
</dbReference>
<evidence type="ECO:0000313" key="3">
    <source>
        <dbReference type="Proteomes" id="UP001331761"/>
    </source>
</evidence>